<reference evidence="2 3" key="1">
    <citation type="submission" date="2018-04" db="EMBL/GenBank/DDBJ databases">
        <title>Genome sequencing of Flavobacterium sp. HYN0059.</title>
        <authorList>
            <person name="Yi H."/>
            <person name="Baek C."/>
        </authorList>
    </citation>
    <scope>NUCLEOTIDE SEQUENCE [LARGE SCALE GENOMIC DNA]</scope>
    <source>
        <strain evidence="2 3">HYN0059</strain>
    </source>
</reference>
<evidence type="ECO:0000256" key="1">
    <source>
        <dbReference type="SAM" id="SignalP"/>
    </source>
</evidence>
<keyword evidence="3" id="KW-1185">Reference proteome</keyword>
<sequence length="167" mass="19317">MKGLPKYLLLVLLAVTLSAAAAHKYYVAVFLIEYSPKKKELQMTSRIFIDDLEAAFIKKYNKKFYMGEKRELFETEEYLRKYFAENIHIKVDGKSKAIKYLAKEIENDILICYFTIPADLKIKSVEVSNTTLLDMYPEQQNIINTKINSNKKSLLLTNDAPSGLLEF</sequence>
<evidence type="ECO:0008006" key="4">
    <source>
        <dbReference type="Google" id="ProtNLM"/>
    </source>
</evidence>
<evidence type="ECO:0000313" key="2">
    <source>
        <dbReference type="EMBL" id="AWH84893.1"/>
    </source>
</evidence>
<proteinExistence type="predicted"/>
<keyword evidence="1" id="KW-0732">Signal</keyword>
<dbReference type="KEGG" id="falb:HYN59_07040"/>
<accession>A0A2S1QWY4</accession>
<feature type="signal peptide" evidence="1">
    <location>
        <begin position="1"/>
        <end position="21"/>
    </location>
</feature>
<dbReference type="RefSeq" id="WP_108777599.1">
    <property type="nucleotide sequence ID" value="NZ_CP029186.1"/>
</dbReference>
<protein>
    <recommendedName>
        <fullName evidence="4">Peptidase E</fullName>
    </recommendedName>
</protein>
<dbReference type="Pfam" id="PF20420">
    <property type="entry name" value="DUF6702"/>
    <property type="match status" value="1"/>
</dbReference>
<dbReference type="AlphaFoldDB" id="A0A2S1QWY4"/>
<feature type="chain" id="PRO_5015434743" description="Peptidase E" evidence="1">
    <location>
        <begin position="22"/>
        <end position="167"/>
    </location>
</feature>
<name>A0A2S1QWY4_9FLAO</name>
<dbReference type="EMBL" id="CP029186">
    <property type="protein sequence ID" value="AWH84893.1"/>
    <property type="molecule type" value="Genomic_DNA"/>
</dbReference>
<dbReference type="Proteomes" id="UP000244929">
    <property type="component" value="Chromosome"/>
</dbReference>
<dbReference type="InterPro" id="IPR046525">
    <property type="entry name" value="DUF6702"/>
</dbReference>
<organism evidence="2 3">
    <name type="scientific">Flavobacterium album</name>
    <dbReference type="NCBI Taxonomy" id="2175091"/>
    <lineage>
        <taxon>Bacteria</taxon>
        <taxon>Pseudomonadati</taxon>
        <taxon>Bacteroidota</taxon>
        <taxon>Flavobacteriia</taxon>
        <taxon>Flavobacteriales</taxon>
        <taxon>Flavobacteriaceae</taxon>
        <taxon>Flavobacterium</taxon>
    </lineage>
</organism>
<dbReference type="OrthoDB" id="5735516at2"/>
<gene>
    <name evidence="2" type="ORF">HYN59_07040</name>
</gene>
<evidence type="ECO:0000313" key="3">
    <source>
        <dbReference type="Proteomes" id="UP000244929"/>
    </source>
</evidence>